<keyword evidence="3" id="KW-1185">Reference proteome</keyword>
<evidence type="ECO:0000313" key="3">
    <source>
        <dbReference type="Proteomes" id="UP000526125"/>
    </source>
</evidence>
<accession>A0A7Y6EW97</accession>
<dbReference type="InterPro" id="IPR024775">
    <property type="entry name" value="DinB-like"/>
</dbReference>
<feature type="domain" description="DinB-like" evidence="1">
    <location>
        <begin position="7"/>
        <end position="140"/>
    </location>
</feature>
<sequence>MVNYNDERLIRLVKDMSAEELQFKGPAHDVNSTAQLLRHISVVLLHWVFRLQSQEVPAGYTEKYGPMFDADGKLPLIPDLTIQTWLQEHSSIREMFRSVCLSLQDHDLERVVPYENGEGAVIRWSLFHIADHCRHHYAHIVYLRRTYSEQFKG</sequence>
<proteinExistence type="predicted"/>
<organism evidence="2 3">
    <name type="scientific">Paenibacillus xylanilyticus</name>
    <dbReference type="NCBI Taxonomy" id="248903"/>
    <lineage>
        <taxon>Bacteria</taxon>
        <taxon>Bacillati</taxon>
        <taxon>Bacillota</taxon>
        <taxon>Bacilli</taxon>
        <taxon>Bacillales</taxon>
        <taxon>Paenibacillaceae</taxon>
        <taxon>Paenibacillus</taxon>
    </lineage>
</organism>
<dbReference type="SUPFAM" id="SSF109854">
    <property type="entry name" value="DinB/YfiT-like putative metalloenzymes"/>
    <property type="match status" value="1"/>
</dbReference>
<name>A0A7Y6EW97_9BACL</name>
<dbReference type="Gene3D" id="1.20.120.450">
    <property type="entry name" value="dinb family like domain"/>
    <property type="match status" value="1"/>
</dbReference>
<comment type="caution">
    <text evidence="2">The sequence shown here is derived from an EMBL/GenBank/DDBJ whole genome shotgun (WGS) entry which is preliminary data.</text>
</comment>
<gene>
    <name evidence="2" type="ORF">HP552_15015</name>
</gene>
<dbReference type="InterPro" id="IPR034660">
    <property type="entry name" value="DinB/YfiT-like"/>
</dbReference>
<protein>
    <submittedName>
        <fullName evidence="2">DinB family protein</fullName>
    </submittedName>
</protein>
<evidence type="ECO:0000259" key="1">
    <source>
        <dbReference type="Pfam" id="PF12867"/>
    </source>
</evidence>
<dbReference type="AlphaFoldDB" id="A0A7Y6EW97"/>
<dbReference type="Proteomes" id="UP000526125">
    <property type="component" value="Unassembled WGS sequence"/>
</dbReference>
<dbReference type="Pfam" id="PF12867">
    <property type="entry name" value="DinB_2"/>
    <property type="match status" value="1"/>
</dbReference>
<reference evidence="2 3" key="1">
    <citation type="submission" date="2020-05" db="EMBL/GenBank/DDBJ databases">
        <title>Genome Sequencing of Type Strains.</title>
        <authorList>
            <person name="Lemaire J.F."/>
            <person name="Inderbitzin P."/>
            <person name="Gregorio O.A."/>
            <person name="Collins S.B."/>
            <person name="Wespe N."/>
            <person name="Knight-Connoni V."/>
        </authorList>
    </citation>
    <scope>NUCLEOTIDE SEQUENCE [LARGE SCALE GENOMIC DNA]</scope>
    <source>
        <strain evidence="2 3">LMG 21957</strain>
    </source>
</reference>
<dbReference type="EMBL" id="JABMCB010000185">
    <property type="protein sequence ID" value="NUU76538.1"/>
    <property type="molecule type" value="Genomic_DNA"/>
</dbReference>
<evidence type="ECO:0000313" key="2">
    <source>
        <dbReference type="EMBL" id="NUU76538.1"/>
    </source>
</evidence>